<evidence type="ECO:0000313" key="1">
    <source>
        <dbReference type="EMBL" id="SUT91496.1"/>
    </source>
</evidence>
<accession>A0A380TST5</accession>
<name>A0A380TST5_ACTLI</name>
<dbReference type="Proteomes" id="UP000254253">
    <property type="component" value="Unassembled WGS sequence"/>
</dbReference>
<organism evidence="1 2">
    <name type="scientific">Actinobacillus lignieresii</name>
    <dbReference type="NCBI Taxonomy" id="720"/>
    <lineage>
        <taxon>Bacteria</taxon>
        <taxon>Pseudomonadati</taxon>
        <taxon>Pseudomonadota</taxon>
        <taxon>Gammaproteobacteria</taxon>
        <taxon>Pasteurellales</taxon>
        <taxon>Pasteurellaceae</taxon>
        <taxon>Actinobacillus</taxon>
    </lineage>
</organism>
<dbReference type="EMBL" id="UFRN01000002">
    <property type="protein sequence ID" value="SUT91496.1"/>
    <property type="molecule type" value="Genomic_DNA"/>
</dbReference>
<proteinExistence type="predicted"/>
<protein>
    <submittedName>
        <fullName evidence="1">Uncharacterized protein</fullName>
    </submittedName>
</protein>
<keyword evidence="2" id="KW-1185">Reference proteome</keyword>
<sequence>MEQRVENSHVENMAGRDIHINIFNQNKPFPRNQYVHEILTVRKSCKQFEIVINTHAEKSYGSHFFKEMPEKELTEMYHFALHLREVWDSKQRPRLISWISEFFKKKK</sequence>
<evidence type="ECO:0000313" key="2">
    <source>
        <dbReference type="Proteomes" id="UP000254253"/>
    </source>
</evidence>
<dbReference type="AlphaFoldDB" id="A0A380TST5"/>
<reference evidence="1 2" key="1">
    <citation type="submission" date="2018-06" db="EMBL/GenBank/DDBJ databases">
        <authorList>
            <consortium name="Pathogen Informatics"/>
            <person name="Doyle S."/>
        </authorList>
    </citation>
    <scope>NUCLEOTIDE SEQUENCE [LARGE SCALE GENOMIC DNA]</scope>
    <source>
        <strain evidence="1 2">NCTC4191</strain>
    </source>
</reference>
<gene>
    <name evidence="1" type="ORF">NCTC4191_00567</name>
</gene>
<dbReference type="RefSeq" id="WP_115590003.1">
    <property type="nucleotide sequence ID" value="NZ_UFRN01000002.1"/>
</dbReference>